<dbReference type="EMBL" id="QJKJ01000551">
    <property type="protein sequence ID" value="RDY11952.1"/>
    <property type="molecule type" value="Genomic_DNA"/>
</dbReference>
<evidence type="ECO:0000313" key="2">
    <source>
        <dbReference type="Proteomes" id="UP000257109"/>
    </source>
</evidence>
<gene>
    <name evidence="1" type="ORF">CR513_03321</name>
</gene>
<sequence>MGRSSSPSSRSMIQFSNFVKDCKLINVGFQGFPLLGSRRLVFTIWAYLNWTILSSRLSFRVTQEGIGTRGTLDSWQPS</sequence>
<proteinExistence type="predicted"/>
<keyword evidence="2" id="KW-1185">Reference proteome</keyword>
<accession>A0A371IA96</accession>
<evidence type="ECO:0000313" key="1">
    <source>
        <dbReference type="EMBL" id="RDY11952.1"/>
    </source>
</evidence>
<dbReference type="Proteomes" id="UP000257109">
    <property type="component" value="Unassembled WGS sequence"/>
</dbReference>
<protein>
    <submittedName>
        <fullName evidence="1">Uncharacterized protein</fullName>
    </submittedName>
</protein>
<reference evidence="1" key="1">
    <citation type="submission" date="2018-05" db="EMBL/GenBank/DDBJ databases">
        <title>Draft genome of Mucuna pruriens seed.</title>
        <authorList>
            <person name="Nnadi N.E."/>
            <person name="Vos R."/>
            <person name="Hasami M.H."/>
            <person name="Devisetty U.K."/>
            <person name="Aguiy J.C."/>
        </authorList>
    </citation>
    <scope>NUCLEOTIDE SEQUENCE [LARGE SCALE GENOMIC DNA]</scope>
    <source>
        <strain evidence="1">JCA_2017</strain>
    </source>
</reference>
<dbReference type="AlphaFoldDB" id="A0A371IA96"/>
<organism evidence="1 2">
    <name type="scientific">Mucuna pruriens</name>
    <name type="common">Velvet bean</name>
    <name type="synonym">Dolichos pruriens</name>
    <dbReference type="NCBI Taxonomy" id="157652"/>
    <lineage>
        <taxon>Eukaryota</taxon>
        <taxon>Viridiplantae</taxon>
        <taxon>Streptophyta</taxon>
        <taxon>Embryophyta</taxon>
        <taxon>Tracheophyta</taxon>
        <taxon>Spermatophyta</taxon>
        <taxon>Magnoliopsida</taxon>
        <taxon>eudicotyledons</taxon>
        <taxon>Gunneridae</taxon>
        <taxon>Pentapetalae</taxon>
        <taxon>rosids</taxon>
        <taxon>fabids</taxon>
        <taxon>Fabales</taxon>
        <taxon>Fabaceae</taxon>
        <taxon>Papilionoideae</taxon>
        <taxon>50 kb inversion clade</taxon>
        <taxon>NPAAA clade</taxon>
        <taxon>indigoferoid/millettioid clade</taxon>
        <taxon>Phaseoleae</taxon>
        <taxon>Mucuna</taxon>
    </lineage>
</organism>
<feature type="non-terminal residue" evidence="1">
    <location>
        <position position="1"/>
    </location>
</feature>
<comment type="caution">
    <text evidence="1">The sequence shown here is derived from an EMBL/GenBank/DDBJ whole genome shotgun (WGS) entry which is preliminary data.</text>
</comment>
<name>A0A371IA96_MUCPR</name>